<organism evidence="4 5">
    <name type="scientific">Saccharibacillus brassicae</name>
    <dbReference type="NCBI Taxonomy" id="2583377"/>
    <lineage>
        <taxon>Bacteria</taxon>
        <taxon>Bacillati</taxon>
        <taxon>Bacillota</taxon>
        <taxon>Bacilli</taxon>
        <taxon>Bacillales</taxon>
        <taxon>Paenibacillaceae</taxon>
        <taxon>Saccharibacillus</taxon>
    </lineage>
</organism>
<dbReference type="InterPro" id="IPR018060">
    <property type="entry name" value="HTH_AraC"/>
</dbReference>
<keyword evidence="1" id="KW-0805">Transcription regulation</keyword>
<dbReference type="PROSITE" id="PS01124">
    <property type="entry name" value="HTH_ARAC_FAMILY_2"/>
    <property type="match status" value="1"/>
</dbReference>
<dbReference type="InterPro" id="IPR009057">
    <property type="entry name" value="Homeodomain-like_sf"/>
</dbReference>
<keyword evidence="2" id="KW-0804">Transcription</keyword>
<evidence type="ECO:0000256" key="1">
    <source>
        <dbReference type="ARBA" id="ARBA00023015"/>
    </source>
</evidence>
<protein>
    <submittedName>
        <fullName evidence="4">AraC family transcriptional regulator</fullName>
    </submittedName>
</protein>
<proteinExistence type="predicted"/>
<name>A0A4Y6USU6_SACBS</name>
<dbReference type="PANTHER" id="PTHR43436">
    <property type="entry name" value="ARAC-FAMILY TRANSCRIPTIONAL REGULATOR"/>
    <property type="match status" value="1"/>
</dbReference>
<dbReference type="GO" id="GO:0043565">
    <property type="term" value="F:sequence-specific DNA binding"/>
    <property type="evidence" value="ECO:0007669"/>
    <property type="project" value="InterPro"/>
</dbReference>
<dbReference type="OrthoDB" id="34150at2"/>
<dbReference type="Pfam" id="PF12833">
    <property type="entry name" value="HTH_18"/>
    <property type="match status" value="1"/>
</dbReference>
<gene>
    <name evidence="4" type="ORF">FFV09_00115</name>
</gene>
<evidence type="ECO:0000259" key="3">
    <source>
        <dbReference type="PROSITE" id="PS01124"/>
    </source>
</evidence>
<dbReference type="EMBL" id="CP041217">
    <property type="protein sequence ID" value="QDH19397.1"/>
    <property type="molecule type" value="Genomic_DNA"/>
</dbReference>
<evidence type="ECO:0000313" key="4">
    <source>
        <dbReference type="EMBL" id="QDH19397.1"/>
    </source>
</evidence>
<dbReference type="AlphaFoldDB" id="A0A4Y6USU6"/>
<evidence type="ECO:0000313" key="5">
    <source>
        <dbReference type="Proteomes" id="UP000316968"/>
    </source>
</evidence>
<reference evidence="4 5" key="1">
    <citation type="submission" date="2019-06" db="EMBL/GenBank/DDBJ databases">
        <title>Saccharibacillus brassicae sp. nov., an endophytic bacterium isolated from Chinese cabbage seeds (Brassica pekinensis).</title>
        <authorList>
            <person name="Jiang L."/>
            <person name="Lee J."/>
            <person name="Kim S.W."/>
        </authorList>
    </citation>
    <scope>NUCLEOTIDE SEQUENCE [LARGE SCALE GENOMIC DNA]</scope>
    <source>
        <strain evidence="5">KCTC 43072 / ATSA2</strain>
    </source>
</reference>
<accession>A0A4Y6USU6</accession>
<evidence type="ECO:0000256" key="2">
    <source>
        <dbReference type="ARBA" id="ARBA00023163"/>
    </source>
</evidence>
<dbReference type="InterPro" id="IPR009594">
    <property type="entry name" value="Tscrpt_reg_HTH_AraC_N"/>
</dbReference>
<dbReference type="PANTHER" id="PTHR43436:SF1">
    <property type="entry name" value="TRANSCRIPTIONAL REGULATORY PROTEIN"/>
    <property type="match status" value="1"/>
</dbReference>
<dbReference type="GO" id="GO:0003700">
    <property type="term" value="F:DNA-binding transcription factor activity"/>
    <property type="evidence" value="ECO:0007669"/>
    <property type="project" value="InterPro"/>
</dbReference>
<dbReference type="KEGG" id="saca:FFV09_00115"/>
<sequence>MAAIWDSDLPCAKSSVFTGPGATALIVMPFGPSSYVIRQSRPNELVHSLYRPSLCIIAQGAKQVMLGSETYTYDPSTYLATSVELPIQGRVIEASGVQPYLSVQLHFTADQIVAFGEASGLGQTKEETRPDRGLAAGAMNEELLDALLRLVRLLDTPHDIEALSPLVVRELLYRTLQGELGGRMRRFAAAGTLSKRIADVVRRLQLEYDKPLRVDQLAAQARMSESSLYTHFKKVTNLTPIQYQKRIRLQEARRLLLSETGEAADAAFRVGYESSSQFSREYSRLFGLPPARDMKRIKESLATGDSTDDTK</sequence>
<dbReference type="SMART" id="SM00342">
    <property type="entry name" value="HTH_ARAC"/>
    <property type="match status" value="1"/>
</dbReference>
<dbReference type="Proteomes" id="UP000316968">
    <property type="component" value="Chromosome"/>
</dbReference>
<dbReference type="Pfam" id="PF06719">
    <property type="entry name" value="AraC_N"/>
    <property type="match status" value="1"/>
</dbReference>
<feature type="domain" description="HTH araC/xylS-type" evidence="3">
    <location>
        <begin position="198"/>
        <end position="296"/>
    </location>
</feature>
<keyword evidence="5" id="KW-1185">Reference proteome</keyword>
<dbReference type="SUPFAM" id="SSF46689">
    <property type="entry name" value="Homeodomain-like"/>
    <property type="match status" value="2"/>
</dbReference>
<dbReference type="Gene3D" id="1.10.10.60">
    <property type="entry name" value="Homeodomain-like"/>
    <property type="match status" value="2"/>
</dbReference>